<protein>
    <submittedName>
        <fullName evidence="3">Unannotated protein</fullName>
    </submittedName>
</protein>
<dbReference type="InterPro" id="IPR007060">
    <property type="entry name" value="FtsL/DivIC"/>
</dbReference>
<feature type="region of interest" description="Disordered" evidence="1">
    <location>
        <begin position="1"/>
        <end position="33"/>
    </location>
</feature>
<evidence type="ECO:0000256" key="2">
    <source>
        <dbReference type="SAM" id="Phobius"/>
    </source>
</evidence>
<name>A0A6J6E3A4_9ZZZZ</name>
<proteinExistence type="predicted"/>
<dbReference type="EMBL" id="CAEZTC010000194">
    <property type="protein sequence ID" value="CAB4569824.1"/>
    <property type="molecule type" value="Genomic_DNA"/>
</dbReference>
<sequence length="165" mass="17965">MAKSKKTPARRLADRTRDLSRAISRPTPEHSRLTGHKGVQWLLRIGGATVAAAAMFSLFVFPIRDYVAQSETLDRKESEIEALADANEQLQNEVNDLGTPEGIRNAARSQLGYVLPGETRIALAPMPDLPTTLPNAWPYTLISDIVAIRAQVVATTKDPLAPLGP</sequence>
<feature type="compositionally biased region" description="Basic and acidic residues" evidence="1">
    <location>
        <begin position="11"/>
        <end position="20"/>
    </location>
</feature>
<keyword evidence="2" id="KW-1133">Transmembrane helix</keyword>
<evidence type="ECO:0000256" key="1">
    <source>
        <dbReference type="SAM" id="MobiDB-lite"/>
    </source>
</evidence>
<keyword evidence="2" id="KW-0472">Membrane</keyword>
<organism evidence="3">
    <name type="scientific">freshwater metagenome</name>
    <dbReference type="NCBI Taxonomy" id="449393"/>
    <lineage>
        <taxon>unclassified sequences</taxon>
        <taxon>metagenomes</taxon>
        <taxon>ecological metagenomes</taxon>
    </lineage>
</organism>
<feature type="transmembrane region" description="Helical" evidence="2">
    <location>
        <begin position="41"/>
        <end position="61"/>
    </location>
</feature>
<keyword evidence="2" id="KW-0812">Transmembrane</keyword>
<gene>
    <name evidence="3" type="ORF">UFOPK1572_01297</name>
</gene>
<dbReference type="AlphaFoldDB" id="A0A6J6E3A4"/>
<accession>A0A6J6E3A4</accession>
<evidence type="ECO:0000313" key="3">
    <source>
        <dbReference type="EMBL" id="CAB4569824.1"/>
    </source>
</evidence>
<dbReference type="Pfam" id="PF04977">
    <property type="entry name" value="DivIC"/>
    <property type="match status" value="1"/>
</dbReference>
<reference evidence="3" key="1">
    <citation type="submission" date="2020-05" db="EMBL/GenBank/DDBJ databases">
        <authorList>
            <person name="Chiriac C."/>
            <person name="Salcher M."/>
            <person name="Ghai R."/>
            <person name="Kavagutti S V."/>
        </authorList>
    </citation>
    <scope>NUCLEOTIDE SEQUENCE</scope>
</reference>